<feature type="domain" description="Clp R" evidence="2">
    <location>
        <begin position="187"/>
        <end position="256"/>
    </location>
</feature>
<dbReference type="Pfam" id="PF02861">
    <property type="entry name" value="Clp_N"/>
    <property type="match status" value="1"/>
</dbReference>
<dbReference type="Gene3D" id="1.10.1780.10">
    <property type="entry name" value="Clp, N-terminal domain"/>
    <property type="match status" value="1"/>
</dbReference>
<evidence type="ECO:0000259" key="2">
    <source>
        <dbReference type="Pfam" id="PF02861"/>
    </source>
</evidence>
<dbReference type="RefSeq" id="WP_067526307.1">
    <property type="nucleotide sequence ID" value="NZ_JABELX010000002.1"/>
</dbReference>
<dbReference type="InterPro" id="IPR036628">
    <property type="entry name" value="Clp_N_dom_sf"/>
</dbReference>
<keyword evidence="4" id="KW-1185">Reference proteome</keyword>
<feature type="region of interest" description="Disordered" evidence="1">
    <location>
        <begin position="156"/>
        <end position="181"/>
    </location>
</feature>
<evidence type="ECO:0000256" key="1">
    <source>
        <dbReference type="SAM" id="MobiDB-lite"/>
    </source>
</evidence>
<dbReference type="EMBL" id="JABELX010000002">
    <property type="protein sequence ID" value="NNH69432.1"/>
    <property type="molecule type" value="Genomic_DNA"/>
</dbReference>
<name>A0A849BS11_9NOCA</name>
<accession>A0A849BS11</accession>
<comment type="caution">
    <text evidence="3">The sequence shown here is derived from an EMBL/GenBank/DDBJ whole genome shotgun (WGS) entry which is preliminary data.</text>
</comment>
<evidence type="ECO:0000313" key="3">
    <source>
        <dbReference type="EMBL" id="NNH69432.1"/>
    </source>
</evidence>
<reference evidence="3 4" key="1">
    <citation type="submission" date="2020-05" db="EMBL/GenBank/DDBJ databases">
        <title>MicrobeNet Type strains.</title>
        <authorList>
            <person name="Nicholson A.C."/>
        </authorList>
    </citation>
    <scope>NUCLEOTIDE SEQUENCE [LARGE SCALE GENOMIC DNA]</scope>
    <source>
        <strain evidence="3 4">JCM 3224</strain>
    </source>
</reference>
<dbReference type="Pfam" id="PF14063">
    <property type="entry name" value="DUF4254"/>
    <property type="match status" value="1"/>
</dbReference>
<dbReference type="AlphaFoldDB" id="A0A849BS11"/>
<evidence type="ECO:0000313" key="4">
    <source>
        <dbReference type="Proteomes" id="UP000586827"/>
    </source>
</evidence>
<protein>
    <submittedName>
        <fullName evidence="3">DUF4254 domain-containing protein</fullName>
    </submittedName>
</protein>
<gene>
    <name evidence="3" type="ORF">HLB23_06035</name>
</gene>
<dbReference type="Proteomes" id="UP000586827">
    <property type="component" value="Unassembled WGS sequence"/>
</dbReference>
<sequence length="262" mass="29198">MCTLDESRGHLMLIDDTTRARSLPTKDELLEAFRGNHGGHQLCRAAAELADLHKRRRIEPEYADEIDHCRQNIMRAIDCWVTAHTPTPHPDARTHTETFGSVIDRMAGIAEQAFHLLMNDNPAGETVHRKWWQLAQLEDAYADLADEVARGWRRLPESECPDYPNDSELPSMSAEDNGPADEISIPTTELQHAIQSAAEIAAAAGTRSFGVEHVLLVLLNDPRRLPLQQLADMGFDPVAVLARLTEFARSANTERPANPEST</sequence>
<dbReference type="InterPro" id="IPR025350">
    <property type="entry name" value="DUF4254"/>
</dbReference>
<dbReference type="InterPro" id="IPR004176">
    <property type="entry name" value="Clp_R_N"/>
</dbReference>
<organism evidence="3 4">
    <name type="scientific">Nocardia uniformis</name>
    <dbReference type="NCBI Taxonomy" id="53432"/>
    <lineage>
        <taxon>Bacteria</taxon>
        <taxon>Bacillati</taxon>
        <taxon>Actinomycetota</taxon>
        <taxon>Actinomycetes</taxon>
        <taxon>Mycobacteriales</taxon>
        <taxon>Nocardiaceae</taxon>
        <taxon>Nocardia</taxon>
    </lineage>
</organism>
<dbReference type="SUPFAM" id="SSF81923">
    <property type="entry name" value="Double Clp-N motif"/>
    <property type="match status" value="1"/>
</dbReference>
<proteinExistence type="predicted"/>